<evidence type="ECO:0000256" key="1">
    <source>
        <dbReference type="SAM" id="Coils"/>
    </source>
</evidence>
<protein>
    <submittedName>
        <fullName evidence="2">Uncharacterized protein</fullName>
    </submittedName>
</protein>
<gene>
    <name evidence="2" type="ORF">TEOVI_000872100</name>
</gene>
<name>A0A1G4I9K1_TRYEQ</name>
<keyword evidence="1" id="KW-0175">Coiled coil</keyword>
<reference evidence="2" key="1">
    <citation type="submission" date="2016-09" db="EMBL/GenBank/DDBJ databases">
        <authorList>
            <person name="Hebert L."/>
            <person name="Moumen B."/>
        </authorList>
    </citation>
    <scope>NUCLEOTIDE SEQUENCE [LARGE SCALE GENOMIC DNA]</scope>
    <source>
        <strain evidence="2">OVI</strain>
    </source>
</reference>
<dbReference type="VEuPathDB" id="TriTrypDB:TEOVI_000872100"/>
<dbReference type="GeneID" id="92382655"/>
<organism evidence="2 3">
    <name type="scientific">Trypanosoma equiperdum</name>
    <dbReference type="NCBI Taxonomy" id="5694"/>
    <lineage>
        <taxon>Eukaryota</taxon>
        <taxon>Discoba</taxon>
        <taxon>Euglenozoa</taxon>
        <taxon>Kinetoplastea</taxon>
        <taxon>Metakinetoplastina</taxon>
        <taxon>Trypanosomatida</taxon>
        <taxon>Trypanosomatidae</taxon>
        <taxon>Trypanosoma</taxon>
    </lineage>
</organism>
<evidence type="ECO:0000313" key="2">
    <source>
        <dbReference type="EMBL" id="SCU68486.1"/>
    </source>
</evidence>
<dbReference type="AlphaFoldDB" id="A0A1G4I9K1"/>
<dbReference type="Proteomes" id="UP000195570">
    <property type="component" value="Unassembled WGS sequence"/>
</dbReference>
<dbReference type="RefSeq" id="XP_067079640.1">
    <property type="nucleotide sequence ID" value="XM_067223539.1"/>
</dbReference>
<sequence length="180" mass="20903">MKPSVQLWLEEKKRRLNSIPIEEELRIGKLKKRLGTKTSSAYRTPIGLSCSHSTAISINAAAILLEQNNFLLNQVIELEEKLHCSEQRRRQEGERLEELQEENRRFITRIAAFTSFRDGEELILREELIREKIYGEQERSRAELVYSFSRSLLVTCDLGITNCGREHRRKGARTAAYSPL</sequence>
<dbReference type="EMBL" id="CZPT02000991">
    <property type="protein sequence ID" value="SCU68486.1"/>
    <property type="molecule type" value="Genomic_DNA"/>
</dbReference>
<feature type="coiled-coil region" evidence="1">
    <location>
        <begin position="61"/>
        <end position="109"/>
    </location>
</feature>
<proteinExistence type="predicted"/>
<keyword evidence="3" id="KW-1185">Reference proteome</keyword>
<accession>A0A1G4I9K1</accession>
<comment type="caution">
    <text evidence="2">The sequence shown here is derived from an EMBL/GenBank/DDBJ whole genome shotgun (WGS) entry which is preliminary data.</text>
</comment>
<evidence type="ECO:0000313" key="3">
    <source>
        <dbReference type="Proteomes" id="UP000195570"/>
    </source>
</evidence>